<dbReference type="EMBL" id="MU267590">
    <property type="protein sequence ID" value="KAH7916619.1"/>
    <property type="molecule type" value="Genomic_DNA"/>
</dbReference>
<reference evidence="1" key="1">
    <citation type="journal article" date="2021" name="New Phytol.">
        <title>Evolutionary innovations through gain and loss of genes in the ectomycorrhizal Boletales.</title>
        <authorList>
            <person name="Wu G."/>
            <person name="Miyauchi S."/>
            <person name="Morin E."/>
            <person name="Kuo A."/>
            <person name="Drula E."/>
            <person name="Varga T."/>
            <person name="Kohler A."/>
            <person name="Feng B."/>
            <person name="Cao Y."/>
            <person name="Lipzen A."/>
            <person name="Daum C."/>
            <person name="Hundley H."/>
            <person name="Pangilinan J."/>
            <person name="Johnson J."/>
            <person name="Barry K."/>
            <person name="LaButti K."/>
            <person name="Ng V."/>
            <person name="Ahrendt S."/>
            <person name="Min B."/>
            <person name="Choi I.G."/>
            <person name="Park H."/>
            <person name="Plett J.M."/>
            <person name="Magnuson J."/>
            <person name="Spatafora J.W."/>
            <person name="Nagy L.G."/>
            <person name="Henrissat B."/>
            <person name="Grigoriev I.V."/>
            <person name="Yang Z.L."/>
            <person name="Xu J."/>
            <person name="Martin F.M."/>
        </authorList>
    </citation>
    <scope>NUCLEOTIDE SEQUENCE</scope>
    <source>
        <strain evidence="1">ATCC 28755</strain>
    </source>
</reference>
<proteinExistence type="predicted"/>
<sequence length="539" mass="59226">MPTNSLPVAVESISPEHLDPPSPRLSTMSSRRSSLSTPPPDNSLPINVSIPNRIDQTCATVKPSIRPLERQPPLTNMKNKLHPGESRESRLHWDVVMAVDISMLPPTSLSAGLEKPEQVIQPPDVTGTSVASANDEELVENPVKEEVQVLQLTRTETSPLSDCPAASVEKESFSSLPEDKKLSIADDSVSVVAQSLTITDPVVSFAATQKHIQRKSSSISISDNAVDPAMSIPSTLTPSVSHNQAVFKNSAISVSVESKAKSKARSKSKREKEPIDEREAGPSEPPRKKRRRSNGVESKDSKTMNSSRHRDHGVDTQRNADSRCSGDSDCKARSDCTPGTSNIRAKGKAKSRSRSRPPEENLADALARICDDRTPSSPPPQPTGPKKKSKSSPPIGASSPKHEETQDEIAQQKLCSELTGMLIESLATSRASSLTPTVLYKTITQSHPHLKTEERTKKAWIQLISDVLELGGMFEKVESSGEDGEARWFYVPERDEDQERAGLISALMPRQKRNETKKYKQYYYQPLDRISRWDPEDAP</sequence>
<evidence type="ECO:0000313" key="2">
    <source>
        <dbReference type="Proteomes" id="UP000790377"/>
    </source>
</evidence>
<accession>A0ACB8ATP5</accession>
<keyword evidence="2" id="KW-1185">Reference proteome</keyword>
<protein>
    <submittedName>
        <fullName evidence="1">Uncharacterized protein</fullName>
    </submittedName>
</protein>
<comment type="caution">
    <text evidence="1">The sequence shown here is derived from an EMBL/GenBank/DDBJ whole genome shotgun (WGS) entry which is preliminary data.</text>
</comment>
<dbReference type="Proteomes" id="UP000790377">
    <property type="component" value="Unassembled WGS sequence"/>
</dbReference>
<evidence type="ECO:0000313" key="1">
    <source>
        <dbReference type="EMBL" id="KAH7916619.1"/>
    </source>
</evidence>
<organism evidence="1 2">
    <name type="scientific">Hygrophoropsis aurantiaca</name>
    <dbReference type="NCBI Taxonomy" id="72124"/>
    <lineage>
        <taxon>Eukaryota</taxon>
        <taxon>Fungi</taxon>
        <taxon>Dikarya</taxon>
        <taxon>Basidiomycota</taxon>
        <taxon>Agaricomycotina</taxon>
        <taxon>Agaricomycetes</taxon>
        <taxon>Agaricomycetidae</taxon>
        <taxon>Boletales</taxon>
        <taxon>Coniophorineae</taxon>
        <taxon>Hygrophoropsidaceae</taxon>
        <taxon>Hygrophoropsis</taxon>
    </lineage>
</organism>
<name>A0ACB8ATP5_9AGAM</name>
<gene>
    <name evidence="1" type="ORF">BJ138DRAFT_292045</name>
</gene>